<evidence type="ECO:0000256" key="4">
    <source>
        <dbReference type="ARBA" id="ARBA00023242"/>
    </source>
</evidence>
<dbReference type="InterPro" id="IPR015943">
    <property type="entry name" value="WD40/YVTN_repeat-like_dom_sf"/>
</dbReference>
<gene>
    <name evidence="7" type="ORF">V5799_000011</name>
</gene>
<dbReference type="PANTHER" id="PTHR19854">
    <property type="entry name" value="TRANSDUCIN BETA-LIKE 3"/>
    <property type="match status" value="1"/>
</dbReference>
<dbReference type="InterPro" id="IPR013934">
    <property type="entry name" value="Utp13_C"/>
</dbReference>
<dbReference type="GO" id="GO:0000472">
    <property type="term" value="P:endonucleolytic cleavage to generate mature 5'-end of SSU-rRNA from (SSU-rRNA, 5.8S rRNA, LSU-rRNA)"/>
    <property type="evidence" value="ECO:0007669"/>
    <property type="project" value="TreeGrafter"/>
</dbReference>
<comment type="caution">
    <text evidence="7">The sequence shown here is derived from an EMBL/GenBank/DDBJ whole genome shotgun (WGS) entry which is preliminary data.</text>
</comment>
<protein>
    <recommendedName>
        <fullName evidence="6">U3 small nucleolar RNA-associated protein 13 C-terminal domain-containing protein</fullName>
    </recommendedName>
</protein>
<dbReference type="Proteomes" id="UP001321473">
    <property type="component" value="Unassembled WGS sequence"/>
</dbReference>
<comment type="subcellular location">
    <subcellularLocation>
        <location evidence="1">Nucleus</location>
        <location evidence="1">Nucleolus</location>
    </subcellularLocation>
</comment>
<evidence type="ECO:0000313" key="7">
    <source>
        <dbReference type="EMBL" id="KAK8757288.1"/>
    </source>
</evidence>
<name>A0AAQ4D498_AMBAM</name>
<dbReference type="Gene3D" id="2.130.10.10">
    <property type="entry name" value="YVTN repeat-like/Quinoprotein amine dehydrogenase"/>
    <property type="match status" value="1"/>
</dbReference>
<evidence type="ECO:0000313" key="8">
    <source>
        <dbReference type="Proteomes" id="UP001321473"/>
    </source>
</evidence>
<keyword evidence="3" id="KW-0677">Repeat</keyword>
<dbReference type="SUPFAM" id="SSF50978">
    <property type="entry name" value="WD40 repeat-like"/>
    <property type="match status" value="1"/>
</dbReference>
<dbReference type="Pfam" id="PF08625">
    <property type="entry name" value="Utp13"/>
    <property type="match status" value="1"/>
</dbReference>
<dbReference type="EMBL" id="JARKHS020035384">
    <property type="protein sequence ID" value="KAK8757288.1"/>
    <property type="molecule type" value="Genomic_DNA"/>
</dbReference>
<evidence type="ECO:0000256" key="2">
    <source>
        <dbReference type="ARBA" id="ARBA00022574"/>
    </source>
</evidence>
<dbReference type="GO" id="GO:0030686">
    <property type="term" value="C:90S preribosome"/>
    <property type="evidence" value="ECO:0007669"/>
    <property type="project" value="TreeGrafter"/>
</dbReference>
<dbReference type="AlphaFoldDB" id="A0AAQ4D498"/>
<dbReference type="GO" id="GO:0000480">
    <property type="term" value="P:endonucleolytic cleavage in 5'-ETS of tricistronic rRNA transcript (SSU-rRNA, 5.8S rRNA, LSU-rRNA)"/>
    <property type="evidence" value="ECO:0007669"/>
    <property type="project" value="TreeGrafter"/>
</dbReference>
<dbReference type="GO" id="GO:0034511">
    <property type="term" value="F:U3 snoRNA binding"/>
    <property type="evidence" value="ECO:0007669"/>
    <property type="project" value="TreeGrafter"/>
</dbReference>
<evidence type="ECO:0000256" key="3">
    <source>
        <dbReference type="ARBA" id="ARBA00022737"/>
    </source>
</evidence>
<keyword evidence="4" id="KW-0539">Nucleus</keyword>
<proteinExistence type="predicted"/>
<keyword evidence="2 5" id="KW-0853">WD repeat</keyword>
<feature type="repeat" description="WD" evidence="5">
    <location>
        <begin position="1"/>
        <end position="30"/>
    </location>
</feature>
<keyword evidence="8" id="KW-1185">Reference proteome</keyword>
<evidence type="ECO:0000256" key="5">
    <source>
        <dbReference type="PROSITE-ProRule" id="PRU00221"/>
    </source>
</evidence>
<evidence type="ECO:0000259" key="6">
    <source>
        <dbReference type="Pfam" id="PF08625"/>
    </source>
</evidence>
<dbReference type="InterPro" id="IPR036322">
    <property type="entry name" value="WD40_repeat_dom_sf"/>
</dbReference>
<organism evidence="7 8">
    <name type="scientific">Amblyomma americanum</name>
    <name type="common">Lone star tick</name>
    <dbReference type="NCBI Taxonomy" id="6943"/>
    <lineage>
        <taxon>Eukaryota</taxon>
        <taxon>Metazoa</taxon>
        <taxon>Ecdysozoa</taxon>
        <taxon>Arthropoda</taxon>
        <taxon>Chelicerata</taxon>
        <taxon>Arachnida</taxon>
        <taxon>Acari</taxon>
        <taxon>Parasitiformes</taxon>
        <taxon>Ixodida</taxon>
        <taxon>Ixodoidea</taxon>
        <taxon>Ixodidae</taxon>
        <taxon>Amblyomminae</taxon>
        <taxon>Amblyomma</taxon>
    </lineage>
</organism>
<dbReference type="GO" id="GO:0032040">
    <property type="term" value="C:small-subunit processome"/>
    <property type="evidence" value="ECO:0007669"/>
    <property type="project" value="InterPro"/>
</dbReference>
<dbReference type="InterPro" id="IPR001680">
    <property type="entry name" value="WD40_rpt"/>
</dbReference>
<accession>A0AAQ4D498</accession>
<dbReference type="Pfam" id="PF00400">
    <property type="entry name" value="WD40"/>
    <property type="match status" value="2"/>
</dbReference>
<dbReference type="PROSITE" id="PS50082">
    <property type="entry name" value="WD_REPEATS_2"/>
    <property type="match status" value="2"/>
</dbReference>
<sequence length="243" mass="27166">MSLSASFLVTGSQDTTLKLWAVPERPRLVSMVDPCAGASMTSQITVAAHEKDINGLAVSPNDQLIASASQDKTAKDCTSEERQEAFEKQEALILQEQQLSNLLKEKKWTKALQLALTLEHPFRALNIIKEILLQDRSEETLTRALAPLRDDQIDLLLKFASTWNTNSKHSAAAQAVLNVVLKSHSPKHLLGMPGSRATIEAFIPYTERHFQRVSRLKQQAMFLEYLWCNMKVASLDVGESRPE</sequence>
<reference evidence="7 8" key="1">
    <citation type="journal article" date="2023" name="Arcadia Sci">
        <title>De novo assembly of a long-read Amblyomma americanum tick genome.</title>
        <authorList>
            <person name="Chou S."/>
            <person name="Poskanzer K.E."/>
            <person name="Rollins M."/>
            <person name="Thuy-Boun P.S."/>
        </authorList>
    </citation>
    <scope>NUCLEOTIDE SEQUENCE [LARGE SCALE GENOMIC DNA]</scope>
    <source>
        <strain evidence="7">F_SG_1</strain>
        <tissue evidence="7">Salivary glands</tissue>
    </source>
</reference>
<dbReference type="PANTHER" id="PTHR19854:SF15">
    <property type="entry name" value="TRANSDUCIN BETA-LIKE PROTEIN 3"/>
    <property type="match status" value="1"/>
</dbReference>
<evidence type="ECO:0000256" key="1">
    <source>
        <dbReference type="ARBA" id="ARBA00004604"/>
    </source>
</evidence>
<feature type="repeat" description="WD" evidence="5">
    <location>
        <begin position="46"/>
        <end position="75"/>
    </location>
</feature>
<feature type="domain" description="U3 small nucleolar RNA-associated protein 13 C-terminal" evidence="6">
    <location>
        <begin position="96"/>
        <end position="230"/>
    </location>
</feature>